<reference evidence="11" key="1">
    <citation type="submission" date="2017-10" db="EMBL/GenBank/DDBJ databases">
        <title>Campylobacter species from seals.</title>
        <authorList>
            <person name="Gilbert M.J."/>
            <person name="Zomer A.L."/>
            <person name="Timmerman A.J."/>
            <person name="Duim B."/>
            <person name="Wagenaar J.A."/>
        </authorList>
    </citation>
    <scope>NUCLEOTIDE SEQUENCE [LARGE SCALE GENOMIC DNA]</scope>
    <source>
        <strain evidence="11">17S00004-5</strain>
    </source>
</reference>
<dbReference type="GO" id="GO:0009007">
    <property type="term" value="F:site-specific DNA-methyltransferase (adenine-specific) activity"/>
    <property type="evidence" value="ECO:0007669"/>
    <property type="project" value="UniProtKB-EC"/>
</dbReference>
<dbReference type="Proteomes" id="UP000240535">
    <property type="component" value="Unassembled WGS sequence"/>
</dbReference>
<evidence type="ECO:0000256" key="7">
    <source>
        <dbReference type="ARBA" id="ARBA00047942"/>
    </source>
</evidence>
<keyword evidence="5" id="KW-0949">S-adenosyl-L-methionine</keyword>
<proteinExistence type="inferred from homology"/>
<evidence type="ECO:0000313" key="11">
    <source>
        <dbReference type="Proteomes" id="UP000240535"/>
    </source>
</evidence>
<evidence type="ECO:0000256" key="1">
    <source>
        <dbReference type="ARBA" id="ARBA00006594"/>
    </source>
</evidence>
<dbReference type="PANTHER" id="PTHR42933:SF4">
    <property type="entry name" value="TYPE I RESTRICTION ENZYME ECOKI METHYLASE SUBUNIT"/>
    <property type="match status" value="1"/>
</dbReference>
<dbReference type="EMBL" id="PDHH01000007">
    <property type="protein sequence ID" value="PSM51445.1"/>
    <property type="molecule type" value="Genomic_DNA"/>
</dbReference>
<accession>A0A2P8QYX7</accession>
<gene>
    <name evidence="10" type="ORF">CQ405_07690</name>
</gene>
<keyword evidence="3 10" id="KW-0489">Methyltransferase</keyword>
<dbReference type="GO" id="GO:0008170">
    <property type="term" value="F:N-methyltransferase activity"/>
    <property type="evidence" value="ECO:0007669"/>
    <property type="project" value="InterPro"/>
</dbReference>
<dbReference type="InterPro" id="IPR038333">
    <property type="entry name" value="T1MK-like_N_sf"/>
</dbReference>
<dbReference type="OrthoDB" id="9784823at2"/>
<sequence length="476" mass="53708">MGENNLVSKVWNYASVLRDSGVNYTEYVSQLTYLIFLKMDDERVKNLNSVSKIPKDCSWEYIKSLDGESLESAYTNALATLSKMDGIIGTIYQKAQNKINEPAKLKRIVSMINDETWMGLDVDVKGVIYEGLLQKNATESKSGAGQYFTPRALINTIVEVMRPNIDDSIRDPACGTGGFLLAAYEYMKKQSKDKEKLSNLKQNLSGTDISPLVVSLCAMNLYLHDIGVDTSPVKAGDSLLSLGETRYDMVLTNPPFGKKSSTKVMDSDGGVSVEKDSYERDDFIISTSNKQINFLQHIMSILKIGGRAAVVLPDNVLFEGGAGEKVRQRLLSSFRLHTILRLPTGIFYAQGVKANVLFFDKTTITSNEYATKEIWIYDFRTNQNFTLVTNPLKQSDLKDFIKCYNSKDITKRKESEKFKKFSIDEVLSREKTNLDITWLKDDSFQDLENLPEPKFVLDEILQNLQSALDEFKKIDV</sequence>
<dbReference type="AlphaFoldDB" id="A0A2P8QYX7"/>
<dbReference type="InterPro" id="IPR022749">
    <property type="entry name" value="D12N6_MeTrfase_N"/>
</dbReference>
<keyword evidence="11" id="KW-1185">Reference proteome</keyword>
<evidence type="ECO:0000256" key="3">
    <source>
        <dbReference type="ARBA" id="ARBA00022603"/>
    </source>
</evidence>
<evidence type="ECO:0000256" key="6">
    <source>
        <dbReference type="ARBA" id="ARBA00022747"/>
    </source>
</evidence>
<comment type="catalytic activity">
    <reaction evidence="7">
        <text>a 2'-deoxyadenosine in DNA + S-adenosyl-L-methionine = an N(6)-methyl-2'-deoxyadenosine in DNA + S-adenosyl-L-homocysteine + H(+)</text>
        <dbReference type="Rhea" id="RHEA:15197"/>
        <dbReference type="Rhea" id="RHEA-COMP:12418"/>
        <dbReference type="Rhea" id="RHEA-COMP:12419"/>
        <dbReference type="ChEBI" id="CHEBI:15378"/>
        <dbReference type="ChEBI" id="CHEBI:57856"/>
        <dbReference type="ChEBI" id="CHEBI:59789"/>
        <dbReference type="ChEBI" id="CHEBI:90615"/>
        <dbReference type="ChEBI" id="CHEBI:90616"/>
        <dbReference type="EC" id="2.1.1.72"/>
    </reaction>
</comment>
<evidence type="ECO:0000256" key="4">
    <source>
        <dbReference type="ARBA" id="ARBA00022679"/>
    </source>
</evidence>
<dbReference type="Pfam" id="PF12161">
    <property type="entry name" value="HsdM_N"/>
    <property type="match status" value="1"/>
</dbReference>
<dbReference type="Pfam" id="PF02384">
    <property type="entry name" value="N6_Mtase"/>
    <property type="match status" value="1"/>
</dbReference>
<feature type="domain" description="N6 adenine-specific DNA methyltransferase N-terminal" evidence="9">
    <location>
        <begin position="6"/>
        <end position="112"/>
    </location>
</feature>
<evidence type="ECO:0000313" key="10">
    <source>
        <dbReference type="EMBL" id="PSM51445.1"/>
    </source>
</evidence>
<protein>
    <recommendedName>
        <fullName evidence="2">site-specific DNA-methyltransferase (adenine-specific)</fullName>
        <ecNumber evidence="2">2.1.1.72</ecNumber>
    </recommendedName>
</protein>
<organism evidence="10 11">
    <name type="scientific">Campylobacter blaseri</name>
    <dbReference type="NCBI Taxonomy" id="2042961"/>
    <lineage>
        <taxon>Bacteria</taxon>
        <taxon>Pseudomonadati</taxon>
        <taxon>Campylobacterota</taxon>
        <taxon>Epsilonproteobacteria</taxon>
        <taxon>Campylobacterales</taxon>
        <taxon>Campylobacteraceae</taxon>
        <taxon>Campylobacter</taxon>
    </lineage>
</organism>
<dbReference type="GO" id="GO:0009307">
    <property type="term" value="P:DNA restriction-modification system"/>
    <property type="evidence" value="ECO:0007669"/>
    <property type="project" value="UniProtKB-KW"/>
</dbReference>
<dbReference type="InterPro" id="IPR029063">
    <property type="entry name" value="SAM-dependent_MTases_sf"/>
</dbReference>
<dbReference type="RefSeq" id="WP_106872362.1">
    <property type="nucleotide sequence ID" value="NZ_CP053841.1"/>
</dbReference>
<dbReference type="Gene3D" id="3.40.50.150">
    <property type="entry name" value="Vaccinia Virus protein VP39"/>
    <property type="match status" value="1"/>
</dbReference>
<dbReference type="InterPro" id="IPR051537">
    <property type="entry name" value="DNA_Adenine_Mtase"/>
</dbReference>
<evidence type="ECO:0000256" key="2">
    <source>
        <dbReference type="ARBA" id="ARBA00011900"/>
    </source>
</evidence>
<keyword evidence="6" id="KW-0680">Restriction system</keyword>
<dbReference type="CDD" id="cd02440">
    <property type="entry name" value="AdoMet_MTases"/>
    <property type="match status" value="1"/>
</dbReference>
<evidence type="ECO:0000259" key="8">
    <source>
        <dbReference type="Pfam" id="PF02384"/>
    </source>
</evidence>
<dbReference type="SUPFAM" id="SSF53335">
    <property type="entry name" value="S-adenosyl-L-methionine-dependent methyltransferases"/>
    <property type="match status" value="1"/>
</dbReference>
<name>A0A2P8QYX7_9BACT</name>
<feature type="domain" description="DNA methylase adenine-specific" evidence="8">
    <location>
        <begin position="122"/>
        <end position="435"/>
    </location>
</feature>
<comment type="similarity">
    <text evidence="1">Belongs to the N(4)/N(6)-methyltransferase family.</text>
</comment>
<dbReference type="GO" id="GO:0003677">
    <property type="term" value="F:DNA binding"/>
    <property type="evidence" value="ECO:0007669"/>
    <property type="project" value="InterPro"/>
</dbReference>
<evidence type="ECO:0000259" key="9">
    <source>
        <dbReference type="Pfam" id="PF12161"/>
    </source>
</evidence>
<dbReference type="EC" id="2.1.1.72" evidence="2"/>
<dbReference type="Gene3D" id="1.20.1260.30">
    <property type="match status" value="1"/>
</dbReference>
<evidence type="ECO:0000256" key="5">
    <source>
        <dbReference type="ARBA" id="ARBA00022691"/>
    </source>
</evidence>
<dbReference type="PANTHER" id="PTHR42933">
    <property type="entry name" value="SLR6095 PROTEIN"/>
    <property type="match status" value="1"/>
</dbReference>
<keyword evidence="4 10" id="KW-0808">Transferase</keyword>
<comment type="caution">
    <text evidence="10">The sequence shown here is derived from an EMBL/GenBank/DDBJ whole genome shotgun (WGS) entry which is preliminary data.</text>
</comment>
<dbReference type="InterPro" id="IPR002052">
    <property type="entry name" value="DNA_methylase_N6_adenine_CS"/>
</dbReference>
<dbReference type="InterPro" id="IPR003356">
    <property type="entry name" value="DNA_methylase_A-5"/>
</dbReference>
<dbReference type="GO" id="GO:0032259">
    <property type="term" value="P:methylation"/>
    <property type="evidence" value="ECO:0007669"/>
    <property type="project" value="UniProtKB-KW"/>
</dbReference>
<dbReference type="PRINTS" id="PR00507">
    <property type="entry name" value="N12N6MTFRASE"/>
</dbReference>
<dbReference type="PROSITE" id="PS00092">
    <property type="entry name" value="N6_MTASE"/>
    <property type="match status" value="1"/>
</dbReference>